<dbReference type="AlphaFoldDB" id="A0A2P2NV24"/>
<accession>A0A2P2NV24</accession>
<name>A0A2P2NV24_RHIMU</name>
<evidence type="ECO:0000313" key="1">
    <source>
        <dbReference type="EMBL" id="MBX46356.1"/>
    </source>
</evidence>
<dbReference type="EMBL" id="GGEC01065872">
    <property type="protein sequence ID" value="MBX46356.1"/>
    <property type="molecule type" value="Transcribed_RNA"/>
</dbReference>
<protein>
    <submittedName>
        <fullName evidence="1">Uncharacterized protein</fullName>
    </submittedName>
</protein>
<reference evidence="1" key="1">
    <citation type="submission" date="2018-02" db="EMBL/GenBank/DDBJ databases">
        <title>Rhizophora mucronata_Transcriptome.</title>
        <authorList>
            <person name="Meera S.P."/>
            <person name="Sreeshan A."/>
            <person name="Augustine A."/>
        </authorList>
    </citation>
    <scope>NUCLEOTIDE SEQUENCE</scope>
    <source>
        <tissue evidence="1">Leaf</tissue>
    </source>
</reference>
<organism evidence="1">
    <name type="scientific">Rhizophora mucronata</name>
    <name type="common">Asiatic mangrove</name>
    <dbReference type="NCBI Taxonomy" id="61149"/>
    <lineage>
        <taxon>Eukaryota</taxon>
        <taxon>Viridiplantae</taxon>
        <taxon>Streptophyta</taxon>
        <taxon>Embryophyta</taxon>
        <taxon>Tracheophyta</taxon>
        <taxon>Spermatophyta</taxon>
        <taxon>Magnoliopsida</taxon>
        <taxon>eudicotyledons</taxon>
        <taxon>Gunneridae</taxon>
        <taxon>Pentapetalae</taxon>
        <taxon>rosids</taxon>
        <taxon>fabids</taxon>
        <taxon>Malpighiales</taxon>
        <taxon>Rhizophoraceae</taxon>
        <taxon>Rhizophora</taxon>
    </lineage>
</organism>
<sequence length="59" mass="7181">MLRHVYLIKEYTCTALPVLSRKLVCSSTLWDKLWDYFRKVNTFLLISCLKLKRLMLKTW</sequence>
<proteinExistence type="predicted"/>